<feature type="domain" description="HTH LytTR-type" evidence="3">
    <location>
        <begin position="136"/>
        <end position="238"/>
    </location>
</feature>
<dbReference type="PROSITE" id="PS50930">
    <property type="entry name" value="HTH_LYTTR"/>
    <property type="match status" value="1"/>
</dbReference>
<dbReference type="AlphaFoldDB" id="A1ZDF9"/>
<evidence type="ECO:0000313" key="4">
    <source>
        <dbReference type="EMBL" id="EAY31698.1"/>
    </source>
</evidence>
<dbReference type="RefSeq" id="WP_002693522.1">
    <property type="nucleotide sequence ID" value="NZ_AAWS01000002.1"/>
</dbReference>
<sequence>MKAIIIDDSRLARQELRTLLKVHPTIEILDEAANAMEAAEKIAQHSPDLIFLDIEMPGKTGFELLEELTITPQVIFTTAFDEYALKSFEYNALDYLLKPVQPVRLKTAIEKLLASATTPLPSAAKEILSEHDQVFVKDGEQCWFIQLKKVRLFEIEGNHTRIFFEDHQPLIARSLNYMEQRLDPHVFFRANRQHIINLQWIDKIIPWFSGNLKVMLKTGEEIEISRRQANKFKELLSF</sequence>
<dbReference type="Gene3D" id="3.40.50.2300">
    <property type="match status" value="1"/>
</dbReference>
<evidence type="ECO:0000259" key="2">
    <source>
        <dbReference type="PROSITE" id="PS50110"/>
    </source>
</evidence>
<comment type="caution">
    <text evidence="4">The sequence shown here is derived from an EMBL/GenBank/DDBJ whole genome shotgun (WGS) entry which is preliminary data.</text>
</comment>
<dbReference type="SUPFAM" id="SSF52172">
    <property type="entry name" value="CheY-like"/>
    <property type="match status" value="1"/>
</dbReference>
<gene>
    <name evidence="4" type="ORF">M23134_05204</name>
</gene>
<feature type="modified residue" description="4-aspartylphosphate" evidence="1">
    <location>
        <position position="53"/>
    </location>
</feature>
<evidence type="ECO:0000256" key="1">
    <source>
        <dbReference type="PROSITE-ProRule" id="PRU00169"/>
    </source>
</evidence>
<evidence type="ECO:0000259" key="3">
    <source>
        <dbReference type="PROSITE" id="PS50930"/>
    </source>
</evidence>
<dbReference type="Gene3D" id="2.40.50.1020">
    <property type="entry name" value="LytTr DNA-binding domain"/>
    <property type="match status" value="1"/>
</dbReference>
<dbReference type="Pfam" id="PF00072">
    <property type="entry name" value="Response_reg"/>
    <property type="match status" value="1"/>
</dbReference>
<dbReference type="EMBL" id="AAWS01000002">
    <property type="protein sequence ID" value="EAY31698.1"/>
    <property type="molecule type" value="Genomic_DNA"/>
</dbReference>
<dbReference type="GO" id="GO:0003677">
    <property type="term" value="F:DNA binding"/>
    <property type="evidence" value="ECO:0007669"/>
    <property type="project" value="InterPro"/>
</dbReference>
<accession>A1ZDF9</accession>
<protein>
    <submittedName>
        <fullName evidence="4">Two-component system regulatory protein</fullName>
    </submittedName>
</protein>
<dbReference type="InterPro" id="IPR046947">
    <property type="entry name" value="LytR-like"/>
</dbReference>
<keyword evidence="5" id="KW-1185">Reference proteome</keyword>
<dbReference type="SMART" id="SM00448">
    <property type="entry name" value="REC"/>
    <property type="match status" value="1"/>
</dbReference>
<dbReference type="Proteomes" id="UP000004095">
    <property type="component" value="Unassembled WGS sequence"/>
</dbReference>
<dbReference type="eggNOG" id="COG3279">
    <property type="taxonomic scope" value="Bacteria"/>
</dbReference>
<dbReference type="PANTHER" id="PTHR37299:SF1">
    <property type="entry name" value="STAGE 0 SPORULATION PROTEIN A HOMOLOG"/>
    <property type="match status" value="1"/>
</dbReference>
<dbReference type="Pfam" id="PF04397">
    <property type="entry name" value="LytTR"/>
    <property type="match status" value="1"/>
</dbReference>
<dbReference type="SMART" id="SM00850">
    <property type="entry name" value="LytTR"/>
    <property type="match status" value="1"/>
</dbReference>
<dbReference type="InterPro" id="IPR011006">
    <property type="entry name" value="CheY-like_superfamily"/>
</dbReference>
<reference evidence="4 5" key="1">
    <citation type="submission" date="2007-01" db="EMBL/GenBank/DDBJ databases">
        <authorList>
            <person name="Haygood M."/>
            <person name="Podell S."/>
            <person name="Anderson C."/>
            <person name="Hopkinson B."/>
            <person name="Roe K."/>
            <person name="Barbeau K."/>
            <person name="Gaasterland T."/>
            <person name="Ferriera S."/>
            <person name="Johnson J."/>
            <person name="Kravitz S."/>
            <person name="Beeson K."/>
            <person name="Sutton G."/>
            <person name="Rogers Y.-H."/>
            <person name="Friedman R."/>
            <person name="Frazier M."/>
            <person name="Venter J.C."/>
        </authorList>
    </citation>
    <scope>NUCLEOTIDE SEQUENCE [LARGE SCALE GENOMIC DNA]</scope>
    <source>
        <strain evidence="4 5">ATCC 23134</strain>
    </source>
</reference>
<dbReference type="GO" id="GO:0000156">
    <property type="term" value="F:phosphorelay response regulator activity"/>
    <property type="evidence" value="ECO:0007669"/>
    <property type="project" value="InterPro"/>
</dbReference>
<evidence type="ECO:0000313" key="5">
    <source>
        <dbReference type="Proteomes" id="UP000004095"/>
    </source>
</evidence>
<proteinExistence type="predicted"/>
<dbReference type="PANTHER" id="PTHR37299">
    <property type="entry name" value="TRANSCRIPTIONAL REGULATOR-RELATED"/>
    <property type="match status" value="1"/>
</dbReference>
<dbReference type="PROSITE" id="PS50110">
    <property type="entry name" value="RESPONSE_REGULATORY"/>
    <property type="match status" value="1"/>
</dbReference>
<dbReference type="OrthoDB" id="1646880at2"/>
<name>A1ZDF9_MICM2</name>
<dbReference type="InterPro" id="IPR001789">
    <property type="entry name" value="Sig_transdc_resp-reg_receiver"/>
</dbReference>
<organism evidence="4 5">
    <name type="scientific">Microscilla marina ATCC 23134</name>
    <dbReference type="NCBI Taxonomy" id="313606"/>
    <lineage>
        <taxon>Bacteria</taxon>
        <taxon>Pseudomonadati</taxon>
        <taxon>Bacteroidota</taxon>
        <taxon>Cytophagia</taxon>
        <taxon>Cytophagales</taxon>
        <taxon>Microscillaceae</taxon>
        <taxon>Microscilla</taxon>
    </lineage>
</organism>
<dbReference type="InterPro" id="IPR007492">
    <property type="entry name" value="LytTR_DNA-bd_dom"/>
</dbReference>
<feature type="domain" description="Response regulatory" evidence="2">
    <location>
        <begin position="2"/>
        <end position="113"/>
    </location>
</feature>
<keyword evidence="1" id="KW-0597">Phosphoprotein</keyword>